<evidence type="ECO:0000313" key="3">
    <source>
        <dbReference type="EMBL" id="GGU82857.1"/>
    </source>
</evidence>
<comment type="caution">
    <text evidence="3">The sequence shown here is derived from an EMBL/GenBank/DDBJ whole genome shotgun (WGS) entry which is preliminary data.</text>
</comment>
<evidence type="ECO:0000313" key="4">
    <source>
        <dbReference type="Proteomes" id="UP000618795"/>
    </source>
</evidence>
<reference evidence="3" key="1">
    <citation type="journal article" date="2014" name="Int. J. Syst. Evol. Microbiol.">
        <title>Complete genome sequence of Corynebacterium casei LMG S-19264T (=DSM 44701T), isolated from a smear-ripened cheese.</title>
        <authorList>
            <consortium name="US DOE Joint Genome Institute (JGI-PGF)"/>
            <person name="Walter F."/>
            <person name="Albersmeier A."/>
            <person name="Kalinowski J."/>
            <person name="Ruckert C."/>
        </authorList>
    </citation>
    <scope>NUCLEOTIDE SEQUENCE</scope>
    <source>
        <strain evidence="3">JCM 4369</strain>
    </source>
</reference>
<feature type="region of interest" description="Disordered" evidence="1">
    <location>
        <begin position="87"/>
        <end position="117"/>
    </location>
</feature>
<dbReference type="Proteomes" id="UP000618795">
    <property type="component" value="Unassembled WGS sequence"/>
</dbReference>
<reference evidence="3" key="2">
    <citation type="submission" date="2020-09" db="EMBL/GenBank/DDBJ databases">
        <authorList>
            <person name="Sun Q."/>
            <person name="Ohkuma M."/>
        </authorList>
    </citation>
    <scope>NUCLEOTIDE SEQUENCE</scope>
    <source>
        <strain evidence="3">JCM 4369</strain>
    </source>
</reference>
<evidence type="ECO:0000256" key="1">
    <source>
        <dbReference type="SAM" id="MobiDB-lite"/>
    </source>
</evidence>
<accession>A0A918I7B8</accession>
<dbReference type="RefSeq" id="WP_191871763.1">
    <property type="nucleotide sequence ID" value="NZ_BMTD01000002.1"/>
</dbReference>
<feature type="chain" id="PRO_5037847261" description="ATP-binding protein" evidence="2">
    <location>
        <begin position="29"/>
        <end position="117"/>
    </location>
</feature>
<gene>
    <name evidence="3" type="ORF">GCM10010260_14440</name>
</gene>
<dbReference type="AlphaFoldDB" id="A0A918I7B8"/>
<dbReference type="EMBL" id="BMTD01000002">
    <property type="protein sequence ID" value="GGU82857.1"/>
    <property type="molecule type" value="Genomic_DNA"/>
</dbReference>
<sequence>MKHSAARTLGVAALGAAFAAIGAGAAHAAPALPDTAPALDNVTRTLPAENVGAAQPGAADALTRGQDALGAGVAAAQPAVENALKQGATGPVHSRLGGLPVQDLPTHGLPVNGVSLG</sequence>
<feature type="signal peptide" evidence="2">
    <location>
        <begin position="1"/>
        <end position="28"/>
    </location>
</feature>
<name>A0A918I7B8_9ACTN</name>
<evidence type="ECO:0000256" key="2">
    <source>
        <dbReference type="SAM" id="SignalP"/>
    </source>
</evidence>
<keyword evidence="4" id="KW-1185">Reference proteome</keyword>
<proteinExistence type="predicted"/>
<evidence type="ECO:0008006" key="5">
    <source>
        <dbReference type="Google" id="ProtNLM"/>
    </source>
</evidence>
<protein>
    <recommendedName>
        <fullName evidence="5">ATP-binding protein</fullName>
    </recommendedName>
</protein>
<organism evidence="3 4">
    <name type="scientific">Streptomyces filipinensis</name>
    <dbReference type="NCBI Taxonomy" id="66887"/>
    <lineage>
        <taxon>Bacteria</taxon>
        <taxon>Bacillati</taxon>
        <taxon>Actinomycetota</taxon>
        <taxon>Actinomycetes</taxon>
        <taxon>Kitasatosporales</taxon>
        <taxon>Streptomycetaceae</taxon>
        <taxon>Streptomyces</taxon>
    </lineage>
</organism>
<keyword evidence="2" id="KW-0732">Signal</keyword>